<name>M1W6W7_CLAP2</name>
<accession>M1W6W7</accession>
<protein>
    <submittedName>
        <fullName evidence="1">Uncharacterized protein</fullName>
    </submittedName>
</protein>
<dbReference type="AlphaFoldDB" id="M1W6W7"/>
<sequence length="169" mass="19627">MDANFLRPSTTLGSIQELQIGQRHTARSRRKRPPVKLGEARTLVPSFQSLTSFGLHRPLCSTAINDGKVRKRCRKNAMYEIDEYSQTLFMKTLPTPCRKLCRKLCRRHAEEPDDLNDLISIEPCRKEDTITSKEIRSLRKHAVRARRELRHNARCHGYSHCYDAIDQLP</sequence>
<keyword evidence="2" id="KW-1185">Reference proteome</keyword>
<dbReference type="VEuPathDB" id="FungiDB:CPUR_08845"/>
<evidence type="ECO:0000313" key="1">
    <source>
        <dbReference type="EMBL" id="CCE34906.1"/>
    </source>
</evidence>
<organism evidence="1 2">
    <name type="scientific">Claviceps purpurea (strain 20.1)</name>
    <name type="common">Ergot fungus</name>
    <name type="synonym">Sphacelia segetum</name>
    <dbReference type="NCBI Taxonomy" id="1111077"/>
    <lineage>
        <taxon>Eukaryota</taxon>
        <taxon>Fungi</taxon>
        <taxon>Dikarya</taxon>
        <taxon>Ascomycota</taxon>
        <taxon>Pezizomycotina</taxon>
        <taxon>Sordariomycetes</taxon>
        <taxon>Hypocreomycetidae</taxon>
        <taxon>Hypocreales</taxon>
        <taxon>Clavicipitaceae</taxon>
        <taxon>Claviceps</taxon>
    </lineage>
</organism>
<proteinExistence type="predicted"/>
<dbReference type="HOGENOM" id="CLU_1578363_0_0_1"/>
<dbReference type="EMBL" id="CAGA01000155">
    <property type="protein sequence ID" value="CCE34906.1"/>
    <property type="molecule type" value="Genomic_DNA"/>
</dbReference>
<reference evidence="1 2" key="1">
    <citation type="journal article" date="2013" name="PLoS Genet.">
        <title>Plant-symbiotic fungi as chemical engineers: Multi-genome analysis of the Clavicipitaceae reveals dynamics of alkaloid loci.</title>
        <authorList>
            <person name="Schardl C.L."/>
            <person name="Young C.A."/>
            <person name="Hesse U."/>
            <person name="Amyotte S.G."/>
            <person name="Andreeva K."/>
            <person name="Calie P.J."/>
            <person name="Fleetwood D.J."/>
            <person name="Haws D.C."/>
            <person name="Moore N."/>
            <person name="Oeser B."/>
            <person name="Panaccione D.G."/>
            <person name="Schweri K.K."/>
            <person name="Voisey C.R."/>
            <person name="Farman M.L."/>
            <person name="Jaromczyk J.W."/>
            <person name="Roe B.A."/>
            <person name="O'Sullivan D.M."/>
            <person name="Scott B."/>
            <person name="Tudzynski P."/>
            <person name="An Z."/>
            <person name="Arnaoudova E.G."/>
            <person name="Bullock C.T."/>
            <person name="Charlton N.D."/>
            <person name="Chen L."/>
            <person name="Cox M."/>
            <person name="Dinkins R.D."/>
            <person name="Florea S."/>
            <person name="Glenn A.E."/>
            <person name="Gordon A."/>
            <person name="Gueldener U."/>
            <person name="Harris D.R."/>
            <person name="Hollin W."/>
            <person name="Jaromczyk J."/>
            <person name="Johnson R.D."/>
            <person name="Khan A.K."/>
            <person name="Leistner E."/>
            <person name="Leuchtmann A."/>
            <person name="Li C."/>
            <person name="Liu J."/>
            <person name="Liu J."/>
            <person name="Liu M."/>
            <person name="Mace W."/>
            <person name="Machado C."/>
            <person name="Nagabhyru P."/>
            <person name="Pan J."/>
            <person name="Schmid J."/>
            <person name="Sugawara K."/>
            <person name="Steiner U."/>
            <person name="Takach J.E."/>
            <person name="Tanaka E."/>
            <person name="Webb J.S."/>
            <person name="Wilson E.V."/>
            <person name="Wiseman J.L."/>
            <person name="Yoshida R."/>
            <person name="Zeng Z."/>
        </authorList>
    </citation>
    <scope>NUCLEOTIDE SEQUENCE [LARGE SCALE GENOMIC DNA]</scope>
    <source>
        <strain evidence="1 2">20.1</strain>
    </source>
</reference>
<comment type="caution">
    <text evidence="1">The sequence shown here is derived from an EMBL/GenBank/DDBJ whole genome shotgun (WGS) entry which is preliminary data.</text>
</comment>
<dbReference type="Proteomes" id="UP000016801">
    <property type="component" value="Unassembled WGS sequence"/>
</dbReference>
<evidence type="ECO:0000313" key="2">
    <source>
        <dbReference type="Proteomes" id="UP000016801"/>
    </source>
</evidence>
<gene>
    <name evidence="1" type="ORF">CPUR_08845</name>
</gene>